<dbReference type="PRINTS" id="PR00969">
    <property type="entry name" value="CHAPERONPILI"/>
</dbReference>
<evidence type="ECO:0000256" key="2">
    <source>
        <dbReference type="ARBA" id="ARBA00007399"/>
    </source>
</evidence>
<dbReference type="Pfam" id="PF02753">
    <property type="entry name" value="PapD_C"/>
    <property type="match status" value="1"/>
</dbReference>
<dbReference type="Pfam" id="PF00345">
    <property type="entry name" value="PapD_N"/>
    <property type="match status" value="1"/>
</dbReference>
<name>A0AB33WUU9_9PSED</name>
<evidence type="ECO:0000259" key="6">
    <source>
        <dbReference type="Pfam" id="PF00345"/>
    </source>
</evidence>
<dbReference type="AlphaFoldDB" id="A0AB33WUU9"/>
<evidence type="ECO:0000313" key="8">
    <source>
        <dbReference type="EMBL" id="EIM16951.1"/>
    </source>
</evidence>
<evidence type="ECO:0000256" key="1">
    <source>
        <dbReference type="ARBA" id="ARBA00004418"/>
    </source>
</evidence>
<evidence type="ECO:0000313" key="9">
    <source>
        <dbReference type="Proteomes" id="UP000003790"/>
    </source>
</evidence>
<evidence type="ECO:0000256" key="5">
    <source>
        <dbReference type="ARBA" id="ARBA00023186"/>
    </source>
</evidence>
<dbReference type="GO" id="GO:0071555">
    <property type="term" value="P:cell wall organization"/>
    <property type="evidence" value="ECO:0007669"/>
    <property type="project" value="InterPro"/>
</dbReference>
<proteinExistence type="inferred from homology"/>
<comment type="similarity">
    <text evidence="2">Belongs to the periplasmic pilus chaperone family.</text>
</comment>
<dbReference type="SUPFAM" id="SSF49584">
    <property type="entry name" value="Periplasmic chaperone C-domain"/>
    <property type="match status" value="1"/>
</dbReference>
<dbReference type="InterPro" id="IPR016147">
    <property type="entry name" value="Pili_assmbl_chaperone_N"/>
</dbReference>
<dbReference type="InterPro" id="IPR036316">
    <property type="entry name" value="Pili_assmbl_chap_C_dom_sf"/>
</dbReference>
<dbReference type="Proteomes" id="UP000003790">
    <property type="component" value="Chromosome"/>
</dbReference>
<accession>A0AB33WUU9</accession>
<evidence type="ECO:0000256" key="4">
    <source>
        <dbReference type="ARBA" id="ARBA00022764"/>
    </source>
</evidence>
<evidence type="ECO:0000256" key="3">
    <source>
        <dbReference type="ARBA" id="ARBA00022729"/>
    </source>
</evidence>
<reference evidence="8 9" key="1">
    <citation type="journal article" date="2012" name="PLoS Genet.">
        <title>Comparative Genomics of Plant-Associated Pseudomonas spp.: Insights into Diversity and Inheritance of Traits Involved in Multitrophic Interactions.</title>
        <authorList>
            <person name="Loper J.E."/>
            <person name="Hassan K.A."/>
            <person name="Mavrodi D.V."/>
            <person name="Davis E.W.II."/>
            <person name="Lim C.K."/>
            <person name="Shaffer B.T."/>
            <person name="Elbourne L.D."/>
            <person name="Stockwell V.O."/>
            <person name="Hartney S.L."/>
            <person name="Breakwell K."/>
            <person name="Henkels M.D."/>
            <person name="Tetu S.G."/>
            <person name="Rangel L.I."/>
            <person name="Kidarsa T.A."/>
            <person name="Wilson N.L."/>
            <person name="van de Mortel J.E."/>
            <person name="Song C."/>
            <person name="Blumhagen R."/>
            <person name="Radune D."/>
            <person name="Hostetler J.B."/>
            <person name="Brinkac L.M."/>
            <person name="Durkin A.S."/>
            <person name="Kluepfel D.A."/>
            <person name="Wechter W.P."/>
            <person name="Anderson A.J."/>
            <person name="Kim Y.C."/>
            <person name="Pierson L.S.III."/>
            <person name="Pierson E.A."/>
            <person name="Lindow S.E."/>
            <person name="Kobayashi D.Y."/>
            <person name="Raaijmakers J.M."/>
            <person name="Weller D.M."/>
            <person name="Thomashow L.S."/>
            <person name="Allen A.E."/>
            <person name="Paulsen I.T."/>
        </authorList>
    </citation>
    <scope>NUCLEOTIDE SEQUENCE [LARGE SCALE GENOMIC DNA]</scope>
    <source>
        <strain evidence="8 9">O6</strain>
    </source>
</reference>
<dbReference type="InterPro" id="IPR050643">
    <property type="entry name" value="Periplasmic_pilus_chap"/>
</dbReference>
<dbReference type="InterPro" id="IPR013783">
    <property type="entry name" value="Ig-like_fold"/>
</dbReference>
<dbReference type="InterPro" id="IPR001829">
    <property type="entry name" value="Pili_assmbl_chaperone_bac"/>
</dbReference>
<organism evidence="8 9">
    <name type="scientific">Pseudomonas chlororaphis O6</name>
    <dbReference type="NCBI Taxonomy" id="1037915"/>
    <lineage>
        <taxon>Bacteria</taxon>
        <taxon>Pseudomonadati</taxon>
        <taxon>Pseudomonadota</taxon>
        <taxon>Gammaproteobacteria</taxon>
        <taxon>Pseudomonadales</taxon>
        <taxon>Pseudomonadaceae</taxon>
        <taxon>Pseudomonas</taxon>
    </lineage>
</organism>
<feature type="domain" description="Pili assembly chaperone N-terminal" evidence="6">
    <location>
        <begin position="27"/>
        <end position="138"/>
    </location>
</feature>
<comment type="caution">
    <text evidence="8">The sequence shown here is derived from an EMBL/GenBank/DDBJ whole genome shotgun (WGS) entry which is preliminary data.</text>
</comment>
<evidence type="ECO:0000259" key="7">
    <source>
        <dbReference type="Pfam" id="PF02753"/>
    </source>
</evidence>
<dbReference type="GO" id="GO:0030288">
    <property type="term" value="C:outer membrane-bounded periplasmic space"/>
    <property type="evidence" value="ECO:0007669"/>
    <property type="project" value="InterPro"/>
</dbReference>
<dbReference type="InterPro" id="IPR016148">
    <property type="entry name" value="Pili_assmbl_chaperone_C"/>
</dbReference>
<dbReference type="Gene3D" id="2.60.40.10">
    <property type="entry name" value="Immunoglobulins"/>
    <property type="match status" value="2"/>
</dbReference>
<keyword evidence="5" id="KW-0143">Chaperone</keyword>
<dbReference type="SUPFAM" id="SSF49354">
    <property type="entry name" value="PapD-like"/>
    <property type="match status" value="1"/>
</dbReference>
<keyword evidence="4" id="KW-0574">Periplasm</keyword>
<dbReference type="RefSeq" id="WP_009049418.1">
    <property type="nucleotide sequence ID" value="NZ_CM001490.1"/>
</dbReference>
<dbReference type="PANTHER" id="PTHR30251:SF2">
    <property type="entry name" value="FIMBRIAL CHAPERONE YADV-RELATED"/>
    <property type="match status" value="1"/>
</dbReference>
<dbReference type="PANTHER" id="PTHR30251">
    <property type="entry name" value="PILUS ASSEMBLY CHAPERONE"/>
    <property type="match status" value="1"/>
</dbReference>
<dbReference type="EMBL" id="AHOT01000011">
    <property type="protein sequence ID" value="EIM16951.1"/>
    <property type="molecule type" value="Genomic_DNA"/>
</dbReference>
<comment type="subcellular location">
    <subcellularLocation>
        <location evidence="1">Periplasm</location>
    </subcellularLocation>
</comment>
<protein>
    <submittedName>
        <fullName evidence="8">Gram-negative pili assembly chaperone</fullName>
    </submittedName>
</protein>
<keyword evidence="3" id="KW-0732">Signal</keyword>
<sequence length="238" mass="26677">MIKISGVIFIIALLNPVLAVAQISLVGKNRIIFENEGNGNRTRLDISNQRVRSSLASITIDWGGDRDEDVPLAISSPLVRIPAEQQKSIELFYQGQGLPKDRESYFLLSILDVPITPQEESALQIAMRHRYKLFFRPKLDMTPDQAAALLTWQRLPVQGEIEANNPSPYYLTITHLTRQGKQGRSCGEVIAHTMLEPFSKKVLASNSCFDSVQGLQYNIVTDSGREVKQQINLELKGE</sequence>
<feature type="domain" description="Pili assembly chaperone C-terminal" evidence="7">
    <location>
        <begin position="164"/>
        <end position="227"/>
    </location>
</feature>
<dbReference type="InterPro" id="IPR008962">
    <property type="entry name" value="PapD-like_sf"/>
</dbReference>
<gene>
    <name evidence="8" type="ORF">PchlO6_3597</name>
</gene>